<reference evidence="3" key="1">
    <citation type="submission" date="2021-03" db="EMBL/GenBank/DDBJ databases">
        <title>Revisited historic fungal species revealed as producer of novel bioactive compounds through whole genome sequencing and comparative genomics.</title>
        <authorList>
            <person name="Vignolle G.A."/>
            <person name="Hochenegger N."/>
            <person name="Mach R.L."/>
            <person name="Mach-Aigner A.R."/>
            <person name="Javad Rahimi M."/>
            <person name="Salim K.A."/>
            <person name="Chan C.M."/>
            <person name="Lim L.B.L."/>
            <person name="Cai F."/>
            <person name="Druzhinina I.S."/>
            <person name="U'Ren J.M."/>
            <person name="Derntl C."/>
        </authorList>
    </citation>
    <scope>NUCLEOTIDE SEQUENCE</scope>
    <source>
        <strain evidence="3">TUCIM 5799</strain>
    </source>
</reference>
<comment type="caution">
    <text evidence="3">The sequence shown here is derived from an EMBL/GenBank/DDBJ whole genome shotgun (WGS) entry which is preliminary data.</text>
</comment>
<keyword evidence="4" id="KW-1185">Reference proteome</keyword>
<evidence type="ECO:0000256" key="2">
    <source>
        <dbReference type="SAM" id="SignalP"/>
    </source>
</evidence>
<gene>
    <name evidence="3" type="ORF">JX265_009619</name>
</gene>
<proteinExistence type="predicted"/>
<evidence type="ECO:0000313" key="4">
    <source>
        <dbReference type="Proteomes" id="UP000829685"/>
    </source>
</evidence>
<feature type="compositionally biased region" description="Polar residues" evidence="1">
    <location>
        <begin position="542"/>
        <end position="562"/>
    </location>
</feature>
<name>A0A9P9WFN3_9PEZI</name>
<accession>A0A9P9WFN3</accession>
<feature type="region of interest" description="Disordered" evidence="1">
    <location>
        <begin position="328"/>
        <end position="352"/>
    </location>
</feature>
<protein>
    <submittedName>
        <fullName evidence="3">Uncharacterized protein</fullName>
    </submittedName>
</protein>
<dbReference type="AlphaFoldDB" id="A0A9P9WFN3"/>
<feature type="chain" id="PRO_5040391049" evidence="2">
    <location>
        <begin position="21"/>
        <end position="602"/>
    </location>
</feature>
<feature type="non-terminal residue" evidence="3">
    <location>
        <position position="1"/>
    </location>
</feature>
<sequence length="602" mass="62967">MKGSWCGLVVVAWSVASSWASPLSSSDFALHSSSETDLMIRRGIELAHTRELEKRLSEEFSMDKTWDNETLFGGSWTDDVEDATGKTALSVVCLHCYTKGTVTARLWEDLFHPTVRLEFDQVEAYAFLGVETSASGTFSINLFASQSPIGLAFPGLSVGVVFFVDLVFSLSEQIDLTGGFYVRLADDAYLEADIFGGDITDSFFDGISSKSIPVTVKSGSATFKADLRLRVQCGAETSLDIIGIGSGAVVGIYANIIEFVAVLDSTPDCALQAREWWDLNVGAYAHLDVVVDYTTIGPVPTVSTTLLTAPTMTQCLIEASASSTLTATLPETAATTRTTTASQSGREGTSAYSSSALQSSSWAETSTSPSTYSYLSETSSITSPPGLSTSAPPSVASSSRYPLINSTTTSANDTGLVTSTIYSTTAYTLTRCAADVINCPASYQTEVVVTRTLDVYTTVCPASAQVATTPLGTPLFSSPSSPSASTLAALATPTAVHIVTDQVVMLTPCATPIVDTFVPPPVSTAPVVEHIAVAGYTSSASTGHLNQSITSSVRPQSSSATKPSFVASHGTGSKSVALFTQAPMTAGAVSNGKSVLFASVFV</sequence>
<keyword evidence="2" id="KW-0732">Signal</keyword>
<evidence type="ECO:0000256" key="1">
    <source>
        <dbReference type="SAM" id="MobiDB-lite"/>
    </source>
</evidence>
<organism evidence="3 4">
    <name type="scientific">Neoarthrinium moseri</name>
    <dbReference type="NCBI Taxonomy" id="1658444"/>
    <lineage>
        <taxon>Eukaryota</taxon>
        <taxon>Fungi</taxon>
        <taxon>Dikarya</taxon>
        <taxon>Ascomycota</taxon>
        <taxon>Pezizomycotina</taxon>
        <taxon>Sordariomycetes</taxon>
        <taxon>Xylariomycetidae</taxon>
        <taxon>Amphisphaeriales</taxon>
        <taxon>Apiosporaceae</taxon>
        <taxon>Neoarthrinium</taxon>
    </lineage>
</organism>
<feature type="region of interest" description="Disordered" evidence="1">
    <location>
        <begin position="380"/>
        <end position="401"/>
    </location>
</feature>
<dbReference type="Proteomes" id="UP000829685">
    <property type="component" value="Unassembled WGS sequence"/>
</dbReference>
<evidence type="ECO:0000313" key="3">
    <source>
        <dbReference type="EMBL" id="KAI1861000.1"/>
    </source>
</evidence>
<feature type="region of interest" description="Disordered" evidence="1">
    <location>
        <begin position="542"/>
        <end position="570"/>
    </location>
</feature>
<feature type="compositionally biased region" description="Low complexity" evidence="1">
    <location>
        <begin position="380"/>
        <end position="399"/>
    </location>
</feature>
<feature type="compositionally biased region" description="Low complexity" evidence="1">
    <location>
        <begin position="328"/>
        <end position="342"/>
    </location>
</feature>
<feature type="signal peptide" evidence="2">
    <location>
        <begin position="1"/>
        <end position="20"/>
    </location>
</feature>
<dbReference type="EMBL" id="JAFIMR010000030">
    <property type="protein sequence ID" value="KAI1861000.1"/>
    <property type="molecule type" value="Genomic_DNA"/>
</dbReference>